<name>A0AC34QP21_9BILA</name>
<dbReference type="Proteomes" id="UP000887576">
    <property type="component" value="Unplaced"/>
</dbReference>
<reference evidence="2" key="1">
    <citation type="submission" date="2022-11" db="UniProtKB">
        <authorList>
            <consortium name="WormBaseParasite"/>
        </authorList>
    </citation>
    <scope>IDENTIFICATION</scope>
</reference>
<proteinExistence type="predicted"/>
<dbReference type="WBParaSite" id="JU765_v2.g17861.t1">
    <property type="protein sequence ID" value="JU765_v2.g17861.t1"/>
    <property type="gene ID" value="JU765_v2.g17861"/>
</dbReference>
<evidence type="ECO:0000313" key="1">
    <source>
        <dbReference type="Proteomes" id="UP000887576"/>
    </source>
</evidence>
<sequence length="812" mass="89856">MASTTKMRKSGSKRKREEDDEPMEQDEEDSRSQPTPVPIPKGKEKEPEFNAPKGQRLTDLDEEAAAARADKENEKANVIEQTNYIVIPSYSSWFDYNAIHVIEKKGVPEFFTGQNKSKTPEVYTYMRNFIIDCYRLNPMEYLSATACRRNIAGDVCSVVRVHSFLEQWGLINYQVDNTNWPAPVGPPSTSHFMVLADTPSGLTLTNPFPPAFQVHEKKIKAEVEDKERLESGVSEGGMKKETEDEAATVSKKAEFGIKTDQYANQMRALRAKGTIPGREWSDQETLLLLEGMEMFCDDWNKVADHVGTRTQDECILQFLQLPLQDPYLDEDGAMGPLAFNPIPFSQAGNPIMSTVAFLASAVDPKVAASAAKAALEEYDRLKGEVPNYLVAAHAKNVEAYAKEHNGEINAEIGLPDYSHLEKDIQVSEEKMDTTSAETKPQEKDAENINDVDSEKVSETIQKAAAAALAAAAVKARHLAAVEEKRMRALVAQLVETQMKKLEMKLKQFEELESIMDKEREALEYQRQQLILERQSFHLDQLRYLEMRAKNDAHNKLAEGGQLPAQLPPGFEVPIPGAQLQFVATSSVSTMGSKAKSPTRVMVVEPKPENLLENPPAEERPKEPAAVPTPQRPPSHALPPQQPAPAAPVPSTQQQPLPPSSQAPLVSNMLQQPAQAPPPVSQYSGAPPQQPGYPPNNYGPPPQGYPPSQPYGHPGYGGHPNYAPYPYGQAGQAPRPPYPPQHQQQYPQRPPYGNYAAPPAQQPGAQQRPYAPAGPGAYYSSYQYNYPPQGQMPPMQEGMDQVPPPPHPEAPRE</sequence>
<evidence type="ECO:0000313" key="2">
    <source>
        <dbReference type="WBParaSite" id="JU765_v2.g17861.t1"/>
    </source>
</evidence>
<protein>
    <submittedName>
        <fullName evidence="2">Uncharacterized protein</fullName>
    </submittedName>
</protein>
<organism evidence="1 2">
    <name type="scientific">Panagrolaimus sp. JU765</name>
    <dbReference type="NCBI Taxonomy" id="591449"/>
    <lineage>
        <taxon>Eukaryota</taxon>
        <taxon>Metazoa</taxon>
        <taxon>Ecdysozoa</taxon>
        <taxon>Nematoda</taxon>
        <taxon>Chromadorea</taxon>
        <taxon>Rhabditida</taxon>
        <taxon>Tylenchina</taxon>
        <taxon>Panagrolaimomorpha</taxon>
        <taxon>Panagrolaimoidea</taxon>
        <taxon>Panagrolaimidae</taxon>
        <taxon>Panagrolaimus</taxon>
    </lineage>
</organism>
<accession>A0AC34QP21</accession>